<dbReference type="AlphaFoldDB" id="A0AAQ3JLP2"/>
<evidence type="ECO:0000256" key="2">
    <source>
        <dbReference type="ARBA" id="ARBA00009324"/>
    </source>
</evidence>
<dbReference type="GO" id="GO:0071771">
    <property type="term" value="F:aldehyde oxygenase (deformylating) activity"/>
    <property type="evidence" value="ECO:0007669"/>
    <property type="project" value="UniProtKB-EC"/>
</dbReference>
<gene>
    <name evidence="12" type="ORF">Cni_G00084</name>
</gene>
<evidence type="ECO:0000256" key="10">
    <source>
        <dbReference type="SAM" id="Phobius"/>
    </source>
</evidence>
<dbReference type="Proteomes" id="UP001327560">
    <property type="component" value="Chromosome 1"/>
</dbReference>
<feature type="transmembrane region" description="Helical" evidence="10">
    <location>
        <begin position="95"/>
        <end position="116"/>
    </location>
</feature>
<evidence type="ECO:0000256" key="3">
    <source>
        <dbReference type="ARBA" id="ARBA00013146"/>
    </source>
</evidence>
<comment type="subcellular location">
    <subcellularLocation>
        <location evidence="1">Endoplasmic reticulum membrane</location>
        <topology evidence="1">Multi-pass membrane protein</topology>
    </subcellularLocation>
</comment>
<evidence type="ECO:0000256" key="8">
    <source>
        <dbReference type="ARBA" id="ARBA00023239"/>
    </source>
</evidence>
<evidence type="ECO:0000256" key="5">
    <source>
        <dbReference type="ARBA" id="ARBA00022824"/>
    </source>
</evidence>
<name>A0AAQ3JLP2_9LILI</name>
<evidence type="ECO:0000256" key="1">
    <source>
        <dbReference type="ARBA" id="ARBA00004477"/>
    </source>
</evidence>
<evidence type="ECO:0000313" key="13">
    <source>
        <dbReference type="Proteomes" id="UP001327560"/>
    </source>
</evidence>
<comment type="catalytic activity">
    <reaction evidence="9">
        <text>a long-chain fatty aldehyde + 2 NADPH + O2 + H(+) = a long-chain alkane + formate + 2 NADP(+) + H2O</text>
        <dbReference type="Rhea" id="RHEA:21440"/>
        <dbReference type="ChEBI" id="CHEBI:15377"/>
        <dbReference type="ChEBI" id="CHEBI:15378"/>
        <dbReference type="ChEBI" id="CHEBI:15379"/>
        <dbReference type="ChEBI" id="CHEBI:15740"/>
        <dbReference type="ChEBI" id="CHEBI:17176"/>
        <dbReference type="ChEBI" id="CHEBI:57783"/>
        <dbReference type="ChEBI" id="CHEBI:58349"/>
        <dbReference type="ChEBI" id="CHEBI:83563"/>
        <dbReference type="EC" id="4.1.99.5"/>
    </reaction>
</comment>
<keyword evidence="4 10" id="KW-0812">Transmembrane</keyword>
<dbReference type="GO" id="GO:0005789">
    <property type="term" value="C:endoplasmic reticulum membrane"/>
    <property type="evidence" value="ECO:0007669"/>
    <property type="project" value="UniProtKB-SubCell"/>
</dbReference>
<keyword evidence="5" id="KW-0256">Endoplasmic reticulum</keyword>
<dbReference type="GO" id="GO:0005506">
    <property type="term" value="F:iron ion binding"/>
    <property type="evidence" value="ECO:0007669"/>
    <property type="project" value="InterPro"/>
</dbReference>
<accession>A0AAQ3JLP2</accession>
<feature type="domain" description="Fatty acid hydroxylase" evidence="11">
    <location>
        <begin position="102"/>
        <end position="238"/>
    </location>
</feature>
<keyword evidence="6 10" id="KW-1133">Transmembrane helix</keyword>
<organism evidence="12 13">
    <name type="scientific">Canna indica</name>
    <name type="common">Indian-shot</name>
    <dbReference type="NCBI Taxonomy" id="4628"/>
    <lineage>
        <taxon>Eukaryota</taxon>
        <taxon>Viridiplantae</taxon>
        <taxon>Streptophyta</taxon>
        <taxon>Embryophyta</taxon>
        <taxon>Tracheophyta</taxon>
        <taxon>Spermatophyta</taxon>
        <taxon>Magnoliopsida</taxon>
        <taxon>Liliopsida</taxon>
        <taxon>Zingiberales</taxon>
        <taxon>Cannaceae</taxon>
        <taxon>Canna</taxon>
    </lineage>
</organism>
<dbReference type="EC" id="4.1.99.5" evidence="3"/>
<sequence length="262" mass="29935">MDLNWLASDDELMLMLMPIVVYWVYSGMYELLGSLDKYRLHSPRQEDTKNLASKTAVLKGVLLQQLIQATITLLVSKMTREEDDAEANKTNTASVVAAASQFLLAMFVFDTWQYFVHRCMHHNKFLYRKFHSWHHRIVAPYAFAAQYNHPLDGIATETLAGALAYSASGMSTSAAVVFFCFATVKGIDDHCGLLLPWNPFHLLFRNNTAFHHVHHQLAGNKRNFSQPFFVTWDKIFGTYADFTVVRRKNGGFEAQIANRSFK</sequence>
<dbReference type="GO" id="GO:0008610">
    <property type="term" value="P:lipid biosynthetic process"/>
    <property type="evidence" value="ECO:0007669"/>
    <property type="project" value="InterPro"/>
</dbReference>
<evidence type="ECO:0000256" key="6">
    <source>
        <dbReference type="ARBA" id="ARBA00022989"/>
    </source>
</evidence>
<dbReference type="InterPro" id="IPR006694">
    <property type="entry name" value="Fatty_acid_hydroxylase"/>
</dbReference>
<dbReference type="PANTHER" id="PTHR11863">
    <property type="entry name" value="STEROL DESATURASE"/>
    <property type="match status" value="1"/>
</dbReference>
<evidence type="ECO:0000256" key="7">
    <source>
        <dbReference type="ARBA" id="ARBA00023136"/>
    </source>
</evidence>
<reference evidence="12 13" key="1">
    <citation type="submission" date="2023-10" db="EMBL/GenBank/DDBJ databases">
        <title>Chromosome-scale genome assembly provides insights into flower coloration mechanisms of Canna indica.</title>
        <authorList>
            <person name="Li C."/>
        </authorList>
    </citation>
    <scope>NUCLEOTIDE SEQUENCE [LARGE SCALE GENOMIC DNA]</scope>
    <source>
        <tissue evidence="12">Flower</tissue>
    </source>
</reference>
<feature type="transmembrane region" description="Helical" evidence="10">
    <location>
        <begin position="12"/>
        <end position="35"/>
    </location>
</feature>
<keyword evidence="13" id="KW-1185">Reference proteome</keyword>
<evidence type="ECO:0000256" key="4">
    <source>
        <dbReference type="ARBA" id="ARBA00022692"/>
    </source>
</evidence>
<protein>
    <recommendedName>
        <fullName evidence="3">aldehyde oxygenase (deformylating)</fullName>
        <ecNumber evidence="3">4.1.99.5</ecNumber>
    </recommendedName>
</protein>
<dbReference type="InterPro" id="IPR050307">
    <property type="entry name" value="Sterol_Desaturase_Related"/>
</dbReference>
<dbReference type="EMBL" id="CP136890">
    <property type="protein sequence ID" value="WOK91393.1"/>
    <property type="molecule type" value="Genomic_DNA"/>
</dbReference>
<proteinExistence type="inferred from homology"/>
<dbReference type="Pfam" id="PF04116">
    <property type="entry name" value="FA_hydroxylase"/>
    <property type="match status" value="1"/>
</dbReference>
<evidence type="ECO:0000313" key="12">
    <source>
        <dbReference type="EMBL" id="WOK91393.1"/>
    </source>
</evidence>
<evidence type="ECO:0000259" key="11">
    <source>
        <dbReference type="Pfam" id="PF04116"/>
    </source>
</evidence>
<comment type="similarity">
    <text evidence="2">Belongs to the sterol desaturase family.</text>
</comment>
<evidence type="ECO:0000256" key="9">
    <source>
        <dbReference type="ARBA" id="ARBA00047909"/>
    </source>
</evidence>
<keyword evidence="7 10" id="KW-0472">Membrane</keyword>
<keyword evidence="8" id="KW-0456">Lyase</keyword>
<dbReference type="GO" id="GO:0016491">
    <property type="term" value="F:oxidoreductase activity"/>
    <property type="evidence" value="ECO:0007669"/>
    <property type="project" value="InterPro"/>
</dbReference>